<dbReference type="SUPFAM" id="SSF52833">
    <property type="entry name" value="Thioredoxin-like"/>
    <property type="match status" value="1"/>
</dbReference>
<dbReference type="Gene3D" id="3.40.30.10">
    <property type="entry name" value="Glutaredoxin"/>
    <property type="match status" value="1"/>
</dbReference>
<protein>
    <submittedName>
        <fullName evidence="2">DsbA family protein</fullName>
    </submittedName>
</protein>
<keyword evidence="3" id="KW-1185">Reference proteome</keyword>
<dbReference type="PANTHER" id="PTHR13887:SF41">
    <property type="entry name" value="THIOREDOXIN SUPERFAMILY PROTEIN"/>
    <property type="match status" value="1"/>
</dbReference>
<dbReference type="Proteomes" id="UP000669179">
    <property type="component" value="Unassembled WGS sequence"/>
</dbReference>
<evidence type="ECO:0000313" key="2">
    <source>
        <dbReference type="EMBL" id="MBO2452997.1"/>
    </source>
</evidence>
<dbReference type="InterPro" id="IPR036249">
    <property type="entry name" value="Thioredoxin-like_sf"/>
</dbReference>
<sequence>MKVEIVLDVPCVWSYFGFTRFERAAARFRAAGGELEVGFLPYQLAPDATAEGEPKVRVLRRSFGDDVGKAIAGITAKAAEEGLEFHHEGAIYSNTFEAHRVIALAARQGLGEAMVERLFRAHHSDELNVGDLGVLHKLAAEVGVEWSDEGADVVREGLERVKRLGIRGIPVFLVGNGRLHGAQSEDALVEALERAGA</sequence>
<dbReference type="GO" id="GO:0016491">
    <property type="term" value="F:oxidoreductase activity"/>
    <property type="evidence" value="ECO:0007669"/>
    <property type="project" value="InterPro"/>
</dbReference>
<dbReference type="AlphaFoldDB" id="A0A939PHJ8"/>
<dbReference type="InterPro" id="IPR001853">
    <property type="entry name" value="DSBA-like_thioredoxin_dom"/>
</dbReference>
<name>A0A939PHJ8_9ACTN</name>
<proteinExistence type="predicted"/>
<dbReference type="Pfam" id="PF01323">
    <property type="entry name" value="DSBA"/>
    <property type="match status" value="1"/>
</dbReference>
<gene>
    <name evidence="2" type="ORF">J4573_38305</name>
</gene>
<dbReference type="PANTHER" id="PTHR13887">
    <property type="entry name" value="GLUTATHIONE S-TRANSFERASE KAPPA"/>
    <property type="match status" value="1"/>
</dbReference>
<dbReference type="EMBL" id="JAGEOJ010000018">
    <property type="protein sequence ID" value="MBO2452997.1"/>
    <property type="molecule type" value="Genomic_DNA"/>
</dbReference>
<accession>A0A939PHJ8</accession>
<evidence type="ECO:0000313" key="3">
    <source>
        <dbReference type="Proteomes" id="UP000669179"/>
    </source>
</evidence>
<reference evidence="2" key="1">
    <citation type="submission" date="2021-03" db="EMBL/GenBank/DDBJ databases">
        <authorList>
            <person name="Kanchanasin P."/>
            <person name="Saeng-In P."/>
            <person name="Phongsopitanun W."/>
            <person name="Yuki M."/>
            <person name="Kudo T."/>
            <person name="Ohkuma M."/>
            <person name="Tanasupawat S."/>
        </authorList>
    </citation>
    <scope>NUCLEOTIDE SEQUENCE</scope>
    <source>
        <strain evidence="2">GKU 128</strain>
    </source>
</reference>
<comment type="caution">
    <text evidence="2">The sequence shown here is derived from an EMBL/GenBank/DDBJ whole genome shotgun (WGS) entry which is preliminary data.</text>
</comment>
<evidence type="ECO:0000259" key="1">
    <source>
        <dbReference type="Pfam" id="PF01323"/>
    </source>
</evidence>
<feature type="domain" description="DSBA-like thioredoxin" evidence="1">
    <location>
        <begin position="3"/>
        <end position="192"/>
    </location>
</feature>
<dbReference type="RefSeq" id="WP_208261014.1">
    <property type="nucleotide sequence ID" value="NZ_JAGEOJ010000018.1"/>
</dbReference>
<organism evidence="2 3">
    <name type="scientific">Actinomadura barringtoniae</name>
    <dbReference type="NCBI Taxonomy" id="1427535"/>
    <lineage>
        <taxon>Bacteria</taxon>
        <taxon>Bacillati</taxon>
        <taxon>Actinomycetota</taxon>
        <taxon>Actinomycetes</taxon>
        <taxon>Streptosporangiales</taxon>
        <taxon>Thermomonosporaceae</taxon>
        <taxon>Actinomadura</taxon>
    </lineage>
</organism>